<keyword evidence="7" id="KW-0276">Fatty acid metabolism</keyword>
<evidence type="ECO:0000256" key="4">
    <source>
        <dbReference type="ARBA" id="ARBA00014657"/>
    </source>
</evidence>
<dbReference type="UniPathway" id="UPA00094"/>
<dbReference type="Gene3D" id="3.40.47.10">
    <property type="match status" value="1"/>
</dbReference>
<comment type="caution">
    <text evidence="18">The sequence shown here is derived from an EMBL/GenBank/DDBJ whole genome shotgun (WGS) entry which is preliminary data.</text>
</comment>
<comment type="function">
    <text evidence="11 14">Involved in the type II fatty acid elongation cycle. Catalyzes the elongation of a wide range of acyl-ACP by the addition of two carbons from malonyl-ACP to an acyl acceptor. Can efficiently catalyze the conversion of palmitoleoyl-ACP (cis-hexadec-9-enoyl-ACP) to cis-vaccenoyl-ACP (cis-octadec-11-enoyl-ACP), an essential step in the thermal regulation of fatty acid composition.</text>
</comment>
<accession>A0A2A9HIJ5</accession>
<dbReference type="Pfam" id="PF02801">
    <property type="entry name" value="Ketoacyl-synt_C"/>
    <property type="match status" value="1"/>
</dbReference>
<dbReference type="InterPro" id="IPR020841">
    <property type="entry name" value="PKS_Beta-ketoAc_synthase_dom"/>
</dbReference>
<dbReference type="GO" id="GO:0005829">
    <property type="term" value="C:cytosol"/>
    <property type="evidence" value="ECO:0007669"/>
    <property type="project" value="TreeGrafter"/>
</dbReference>
<evidence type="ECO:0000256" key="11">
    <source>
        <dbReference type="ARBA" id="ARBA00024006"/>
    </source>
</evidence>
<dbReference type="NCBIfam" id="TIGR03150">
    <property type="entry name" value="fabF"/>
    <property type="match status" value="1"/>
</dbReference>
<dbReference type="Proteomes" id="UP000223071">
    <property type="component" value="Unassembled WGS sequence"/>
</dbReference>
<dbReference type="PROSITE" id="PS52004">
    <property type="entry name" value="KS3_2"/>
    <property type="match status" value="1"/>
</dbReference>
<evidence type="ECO:0000256" key="3">
    <source>
        <dbReference type="ARBA" id="ARBA00012356"/>
    </source>
</evidence>
<dbReference type="InterPro" id="IPR017568">
    <property type="entry name" value="3-oxoacyl-ACP_synth-2"/>
</dbReference>
<evidence type="ECO:0000256" key="13">
    <source>
        <dbReference type="ARBA" id="ARBA00047659"/>
    </source>
</evidence>
<comment type="similarity">
    <text evidence="2 14 16">Belongs to the thiolase-like superfamily. Beta-ketoacyl-ACP synthases family.</text>
</comment>
<sequence length="412" mass="43679">MTRRVVVTGVGAVTAVGHTAEETWQAMLEGRSGIGPITLFDPEPYPVRIQAEVKGFDLGDRVDPKQQRYMNRSVQFGVAAALDAVADSGLKVTEENADMVGVIFGSGAGGTDMILEHQRILEEKGPRRITPFLVANFIPDAASGHIAIATGARGPNYAPVAACATGAAAIGEAFETIRRGDADAVITGSSEAVLLPIYHATWCSMRALASDNEHPEKALKPFDLHRDGFIAGEGACGMVLEEYEHARARGARIYCEVIGYGSSNDAYDMIALHETGRGLKRAVVAAIRKAGIDPSEIDYINPHGSGTPLNDRVETLVFKEVMGPAAYRAAISSVKPITGHCMGASGSVEALACVMAIRDQKVAPTINYTTPDPECDLDYVPNVARAMPVNVAMTTSVGLGGHNACLIFRKVD</sequence>
<keyword evidence="8" id="KW-0443">Lipid metabolism</keyword>
<evidence type="ECO:0000256" key="8">
    <source>
        <dbReference type="ARBA" id="ARBA00023098"/>
    </source>
</evidence>
<dbReference type="FunFam" id="3.40.47.10:FF:000018">
    <property type="entry name" value="3-oxoacyl-[acyl-carrier-protein] synthase 2"/>
    <property type="match status" value="1"/>
</dbReference>
<dbReference type="InterPro" id="IPR018201">
    <property type="entry name" value="Ketoacyl_synth_AS"/>
</dbReference>
<dbReference type="PANTHER" id="PTHR11712:SF336">
    <property type="entry name" value="3-OXOACYL-[ACYL-CARRIER-PROTEIN] SYNTHASE, MITOCHONDRIAL"/>
    <property type="match status" value="1"/>
</dbReference>
<dbReference type="GO" id="GO:0006633">
    <property type="term" value="P:fatty acid biosynthetic process"/>
    <property type="evidence" value="ECO:0007669"/>
    <property type="project" value="UniProtKB-UniRule"/>
</dbReference>
<evidence type="ECO:0000256" key="5">
    <source>
        <dbReference type="ARBA" id="ARBA00022516"/>
    </source>
</evidence>
<comment type="pathway">
    <text evidence="1 14">Lipid metabolism; fatty acid biosynthesis.</text>
</comment>
<keyword evidence="10 14" id="KW-0012">Acyltransferase</keyword>
<evidence type="ECO:0000256" key="6">
    <source>
        <dbReference type="ARBA" id="ARBA00022679"/>
    </source>
</evidence>
<reference evidence="18 19" key="1">
    <citation type="submission" date="2017-09" db="EMBL/GenBank/DDBJ databases">
        <title>Sequencing the genomes of two abundant thermophiles in Great Basin hot springs: Thermocrinis jamiesonii and novel Chloroflexi Thermoflexus hugenholtzii.</title>
        <authorList>
            <person name="Hedlund B."/>
        </authorList>
    </citation>
    <scope>NUCLEOTIDE SEQUENCE [LARGE SCALE GENOMIC DNA]</scope>
    <source>
        <strain evidence="18 19">G233</strain>
    </source>
</reference>
<dbReference type="InterPro" id="IPR014030">
    <property type="entry name" value="Ketoacyl_synth_N"/>
</dbReference>
<dbReference type="NCBIfam" id="NF005589">
    <property type="entry name" value="PRK07314.1"/>
    <property type="match status" value="1"/>
</dbReference>
<evidence type="ECO:0000256" key="2">
    <source>
        <dbReference type="ARBA" id="ARBA00008467"/>
    </source>
</evidence>
<dbReference type="AlphaFoldDB" id="A0A2A9HIJ5"/>
<evidence type="ECO:0000256" key="14">
    <source>
        <dbReference type="PIRNR" id="PIRNR000447"/>
    </source>
</evidence>
<evidence type="ECO:0000259" key="17">
    <source>
        <dbReference type="PROSITE" id="PS52004"/>
    </source>
</evidence>
<dbReference type="EMBL" id="PDJQ01000001">
    <property type="protein sequence ID" value="PFG74982.1"/>
    <property type="molecule type" value="Genomic_DNA"/>
</dbReference>
<dbReference type="PANTHER" id="PTHR11712">
    <property type="entry name" value="POLYKETIDE SYNTHASE-RELATED"/>
    <property type="match status" value="1"/>
</dbReference>
<keyword evidence="9 14" id="KW-0275">Fatty acid biosynthesis</keyword>
<keyword evidence="5 14" id="KW-0444">Lipid biosynthesis</keyword>
<dbReference type="EC" id="2.3.1.179" evidence="3 14"/>
<feature type="domain" description="Ketosynthase family 3 (KS3)" evidence="17">
    <location>
        <begin position="2"/>
        <end position="410"/>
    </location>
</feature>
<evidence type="ECO:0000256" key="1">
    <source>
        <dbReference type="ARBA" id="ARBA00005194"/>
    </source>
</evidence>
<dbReference type="InterPro" id="IPR014031">
    <property type="entry name" value="Ketoacyl_synth_C"/>
</dbReference>
<comment type="catalytic activity">
    <reaction evidence="12 14">
        <text>(9Z)-hexadecenoyl-[ACP] + malonyl-[ACP] + H(+) = 3-oxo-(11Z)-octadecenoyl-[ACP] + holo-[ACP] + CO2</text>
        <dbReference type="Rhea" id="RHEA:55040"/>
        <dbReference type="Rhea" id="RHEA-COMP:9623"/>
        <dbReference type="Rhea" id="RHEA-COMP:9685"/>
        <dbReference type="Rhea" id="RHEA-COMP:10800"/>
        <dbReference type="Rhea" id="RHEA-COMP:14074"/>
        <dbReference type="ChEBI" id="CHEBI:15378"/>
        <dbReference type="ChEBI" id="CHEBI:16526"/>
        <dbReference type="ChEBI" id="CHEBI:64479"/>
        <dbReference type="ChEBI" id="CHEBI:78449"/>
        <dbReference type="ChEBI" id="CHEBI:83989"/>
        <dbReference type="ChEBI" id="CHEBI:138538"/>
        <dbReference type="EC" id="2.3.1.179"/>
    </reaction>
</comment>
<evidence type="ECO:0000256" key="16">
    <source>
        <dbReference type="RuleBase" id="RU003694"/>
    </source>
</evidence>
<dbReference type="RefSeq" id="WP_098504330.1">
    <property type="nucleotide sequence ID" value="NZ_PDJQ01000001.1"/>
</dbReference>
<organism evidence="18 19">
    <name type="scientific">Tepidiforma thermophila (strain KCTC 52669 / CGMCC 1.13589 / G233)</name>
    <dbReference type="NCBI Taxonomy" id="2761530"/>
    <lineage>
        <taxon>Bacteria</taxon>
        <taxon>Bacillati</taxon>
        <taxon>Chloroflexota</taxon>
        <taxon>Tepidiformia</taxon>
        <taxon>Tepidiformales</taxon>
        <taxon>Tepidiformaceae</taxon>
        <taxon>Tepidiforma</taxon>
    </lineage>
</organism>
<dbReference type="GO" id="GO:0004315">
    <property type="term" value="F:3-oxoacyl-[acyl-carrier-protein] synthase activity"/>
    <property type="evidence" value="ECO:0007669"/>
    <property type="project" value="UniProtKB-UniRule"/>
</dbReference>
<dbReference type="InterPro" id="IPR016039">
    <property type="entry name" value="Thiolase-like"/>
</dbReference>
<dbReference type="CDD" id="cd00834">
    <property type="entry name" value="KAS_I_II"/>
    <property type="match status" value="1"/>
</dbReference>
<evidence type="ECO:0000256" key="7">
    <source>
        <dbReference type="ARBA" id="ARBA00022832"/>
    </source>
</evidence>
<name>A0A2A9HIJ5_TEPT2</name>
<evidence type="ECO:0000313" key="18">
    <source>
        <dbReference type="EMBL" id="PFG74982.1"/>
    </source>
</evidence>
<proteinExistence type="inferred from homology"/>
<feature type="active site" description="For beta-ketoacyl synthase activity" evidence="15">
    <location>
        <position position="163"/>
    </location>
</feature>
<gene>
    <name evidence="18" type="ORF">A9A59_2239</name>
</gene>
<dbReference type="SMART" id="SM00825">
    <property type="entry name" value="PKS_KS"/>
    <property type="match status" value="1"/>
</dbReference>
<comment type="catalytic activity">
    <reaction evidence="13 14">
        <text>a fatty acyl-[ACP] + malonyl-[ACP] + H(+) = a 3-oxoacyl-[ACP] + holo-[ACP] + CO2</text>
        <dbReference type="Rhea" id="RHEA:22836"/>
        <dbReference type="Rhea" id="RHEA-COMP:9623"/>
        <dbReference type="Rhea" id="RHEA-COMP:9685"/>
        <dbReference type="Rhea" id="RHEA-COMP:9916"/>
        <dbReference type="Rhea" id="RHEA-COMP:14125"/>
        <dbReference type="ChEBI" id="CHEBI:15378"/>
        <dbReference type="ChEBI" id="CHEBI:16526"/>
        <dbReference type="ChEBI" id="CHEBI:64479"/>
        <dbReference type="ChEBI" id="CHEBI:78449"/>
        <dbReference type="ChEBI" id="CHEBI:78776"/>
        <dbReference type="ChEBI" id="CHEBI:138651"/>
    </reaction>
</comment>
<evidence type="ECO:0000256" key="9">
    <source>
        <dbReference type="ARBA" id="ARBA00023160"/>
    </source>
</evidence>
<evidence type="ECO:0000313" key="19">
    <source>
        <dbReference type="Proteomes" id="UP000223071"/>
    </source>
</evidence>
<dbReference type="SUPFAM" id="SSF53901">
    <property type="entry name" value="Thiolase-like"/>
    <property type="match status" value="2"/>
</dbReference>
<dbReference type="PIRSF" id="PIRSF000447">
    <property type="entry name" value="KAS_II"/>
    <property type="match status" value="1"/>
</dbReference>
<keyword evidence="19" id="KW-1185">Reference proteome</keyword>
<evidence type="ECO:0000256" key="10">
    <source>
        <dbReference type="ARBA" id="ARBA00023315"/>
    </source>
</evidence>
<dbReference type="InterPro" id="IPR000794">
    <property type="entry name" value="Beta-ketoacyl_synthase"/>
</dbReference>
<dbReference type="PROSITE" id="PS00606">
    <property type="entry name" value="KS3_1"/>
    <property type="match status" value="1"/>
</dbReference>
<dbReference type="Pfam" id="PF00109">
    <property type="entry name" value="ketoacyl-synt"/>
    <property type="match status" value="1"/>
</dbReference>
<evidence type="ECO:0000256" key="15">
    <source>
        <dbReference type="PIRSR" id="PIRSR000447-1"/>
    </source>
</evidence>
<evidence type="ECO:0000256" key="12">
    <source>
        <dbReference type="ARBA" id="ARBA00047318"/>
    </source>
</evidence>
<protein>
    <recommendedName>
        <fullName evidence="4 14">3-oxoacyl-[acyl-carrier-protein] synthase 2</fullName>
        <ecNumber evidence="3 14">2.3.1.179</ecNumber>
    </recommendedName>
</protein>
<keyword evidence="6 14" id="KW-0808">Transferase</keyword>